<name>A0A3S2V4B4_9HYPH</name>
<proteinExistence type="predicted"/>
<gene>
    <name evidence="1" type="ORF">EOE48_25625</name>
</gene>
<evidence type="ECO:0000313" key="2">
    <source>
        <dbReference type="Proteomes" id="UP000286997"/>
    </source>
</evidence>
<dbReference type="AlphaFoldDB" id="A0A3S2V4B4"/>
<dbReference type="SUPFAM" id="SSF48452">
    <property type="entry name" value="TPR-like"/>
    <property type="match status" value="1"/>
</dbReference>
<reference evidence="1 2" key="1">
    <citation type="submission" date="2019-01" db="EMBL/GenBank/DDBJ databases">
        <authorList>
            <person name="Chen W.-M."/>
        </authorList>
    </citation>
    <scope>NUCLEOTIDE SEQUENCE [LARGE SCALE GENOMIC DNA]</scope>
    <source>
        <strain evidence="1 2">TER-1</strain>
    </source>
</reference>
<dbReference type="Gene3D" id="1.25.40.10">
    <property type="entry name" value="Tetratricopeptide repeat domain"/>
    <property type="match status" value="1"/>
</dbReference>
<dbReference type="Proteomes" id="UP000286997">
    <property type="component" value="Unassembled WGS sequence"/>
</dbReference>
<dbReference type="OrthoDB" id="7284833at2"/>
<accession>A0A3S2V4B4</accession>
<dbReference type="EMBL" id="SACP01000039">
    <property type="protein sequence ID" value="RVU13923.1"/>
    <property type="molecule type" value="Genomic_DNA"/>
</dbReference>
<organism evidence="1 2">
    <name type="scientific">Methylobacterium oryzihabitans</name>
    <dbReference type="NCBI Taxonomy" id="2499852"/>
    <lineage>
        <taxon>Bacteria</taxon>
        <taxon>Pseudomonadati</taxon>
        <taxon>Pseudomonadota</taxon>
        <taxon>Alphaproteobacteria</taxon>
        <taxon>Hyphomicrobiales</taxon>
        <taxon>Methylobacteriaceae</taxon>
        <taxon>Methylobacterium</taxon>
    </lineage>
</organism>
<sequence>MMSSSGLQDLVNLTKRDASAARERSRALDLRDFDDLVVLSAGVDCKEAAWETGGLEVAEEIFRRLVERSPSFAPAFYELAVVHRFQRRLDEALKRASQAAALAPGHHGYGLFQAHMYYANACWDEGDAVLDALPSSTDLECRESLAMREFGAYLREFPRDRARYITRSIRERHYWMEVREVAEAIRAAIRERRGFALIRLGDGEGTFIRVNDRDEAAYRHLYAHHRRFWITFLLGETFDPTWTGYLGLTDRLLDFATEADILGVAYWEWIDYEYSIAADRTIPCLLSINRAVMENVRHVTLCNQDMHLQLHRTGLLAEIMREVTSLTVISCLDGLDAKIREMFGVADVDLIKVPSEDYAPHLAGKVQKPARPHFPFVFWDIVATLSQPHHGRVFLIAAGTFGKYYAAIIKRHGGVALDLGSIVDGWMKMASRPFYSAMFEIDDKAS</sequence>
<dbReference type="InterPro" id="IPR011990">
    <property type="entry name" value="TPR-like_helical_dom_sf"/>
</dbReference>
<keyword evidence="2" id="KW-1185">Reference proteome</keyword>
<evidence type="ECO:0000313" key="1">
    <source>
        <dbReference type="EMBL" id="RVU13923.1"/>
    </source>
</evidence>
<protein>
    <submittedName>
        <fullName evidence="1">Uncharacterized protein</fullName>
    </submittedName>
</protein>
<dbReference type="RefSeq" id="WP_127733714.1">
    <property type="nucleotide sequence ID" value="NZ_SACP01000039.1"/>
</dbReference>
<comment type="caution">
    <text evidence="1">The sequence shown here is derived from an EMBL/GenBank/DDBJ whole genome shotgun (WGS) entry which is preliminary data.</text>
</comment>